<dbReference type="EMBL" id="JAWXYG010000013">
    <property type="protein sequence ID" value="KAK4255464.1"/>
    <property type="molecule type" value="Genomic_DNA"/>
</dbReference>
<evidence type="ECO:0000313" key="3">
    <source>
        <dbReference type="EMBL" id="KAK4255464.1"/>
    </source>
</evidence>
<evidence type="ECO:0000256" key="2">
    <source>
        <dbReference type="SAM" id="Phobius"/>
    </source>
</evidence>
<feature type="transmembrane region" description="Helical" evidence="2">
    <location>
        <begin position="32"/>
        <end position="52"/>
    </location>
</feature>
<keyword evidence="4" id="KW-1185">Reference proteome</keyword>
<reference evidence="3" key="1">
    <citation type="submission" date="2023-10" db="EMBL/GenBank/DDBJ databases">
        <title>Chromosome-level genome of the transformable northern wattle, Acacia crassicarpa.</title>
        <authorList>
            <person name="Massaro I."/>
            <person name="Sinha N.R."/>
            <person name="Poethig S."/>
            <person name="Leichty A.R."/>
        </authorList>
    </citation>
    <scope>NUCLEOTIDE SEQUENCE</scope>
    <source>
        <strain evidence="3">Acra3RX</strain>
        <tissue evidence="3">Leaf</tissue>
    </source>
</reference>
<protein>
    <submittedName>
        <fullName evidence="3">Uncharacterized protein</fullName>
    </submittedName>
</protein>
<feature type="region of interest" description="Disordered" evidence="1">
    <location>
        <begin position="1"/>
        <end position="23"/>
    </location>
</feature>
<gene>
    <name evidence="3" type="ORF">QN277_008465</name>
</gene>
<keyword evidence="2" id="KW-1133">Transmembrane helix</keyword>
<accession>A0AAE1ITF7</accession>
<proteinExistence type="predicted"/>
<keyword evidence="2" id="KW-0472">Membrane</keyword>
<dbReference type="AlphaFoldDB" id="A0AAE1ITF7"/>
<sequence>MFIELLNSEEGTSGHTEKGKKGERKIHSFREFPKFVCLYVFFLAFFLVSSFFQRLGFYRNIFIFPAFAEIASSSLHLRVHFDLGFRPHTSVI</sequence>
<comment type="caution">
    <text evidence="3">The sequence shown here is derived from an EMBL/GenBank/DDBJ whole genome shotgun (WGS) entry which is preliminary data.</text>
</comment>
<name>A0AAE1ITF7_9FABA</name>
<evidence type="ECO:0000313" key="4">
    <source>
        <dbReference type="Proteomes" id="UP001293593"/>
    </source>
</evidence>
<dbReference type="Proteomes" id="UP001293593">
    <property type="component" value="Unassembled WGS sequence"/>
</dbReference>
<evidence type="ECO:0000256" key="1">
    <source>
        <dbReference type="SAM" id="MobiDB-lite"/>
    </source>
</evidence>
<keyword evidence="2" id="KW-0812">Transmembrane</keyword>
<organism evidence="3 4">
    <name type="scientific">Acacia crassicarpa</name>
    <name type="common">northern wattle</name>
    <dbReference type="NCBI Taxonomy" id="499986"/>
    <lineage>
        <taxon>Eukaryota</taxon>
        <taxon>Viridiplantae</taxon>
        <taxon>Streptophyta</taxon>
        <taxon>Embryophyta</taxon>
        <taxon>Tracheophyta</taxon>
        <taxon>Spermatophyta</taxon>
        <taxon>Magnoliopsida</taxon>
        <taxon>eudicotyledons</taxon>
        <taxon>Gunneridae</taxon>
        <taxon>Pentapetalae</taxon>
        <taxon>rosids</taxon>
        <taxon>fabids</taxon>
        <taxon>Fabales</taxon>
        <taxon>Fabaceae</taxon>
        <taxon>Caesalpinioideae</taxon>
        <taxon>mimosoid clade</taxon>
        <taxon>Acacieae</taxon>
        <taxon>Acacia</taxon>
    </lineage>
</organism>